<evidence type="ECO:0000259" key="11">
    <source>
        <dbReference type="SMART" id="SM01156"/>
    </source>
</evidence>
<protein>
    <recommendedName>
        <fullName evidence="8">Beta-catenin-like protein 1</fullName>
    </recommendedName>
    <alternativeName>
        <fullName evidence="9">Nuclear-associated protein</fullName>
    </alternativeName>
</protein>
<dbReference type="PANTHER" id="PTHR14978">
    <property type="entry name" value="BETA-CATENIN-LIKE PROTEIN 1 NUCLEAR ASSOCIATED PROTEIN"/>
    <property type="match status" value="1"/>
</dbReference>
<dbReference type="InterPro" id="IPR016024">
    <property type="entry name" value="ARM-type_fold"/>
</dbReference>
<evidence type="ECO:0000256" key="3">
    <source>
        <dbReference type="ARBA" id="ARBA00022737"/>
    </source>
</evidence>
<dbReference type="Proteomes" id="UP000250572">
    <property type="component" value="Unassembled WGS sequence"/>
</dbReference>
<dbReference type="STRING" id="33528.ENSGAFP00000029879"/>
<dbReference type="InterPro" id="IPR039678">
    <property type="entry name" value="CTNNBL1"/>
</dbReference>
<feature type="compositionally biased region" description="Basic and acidic residues" evidence="10">
    <location>
        <begin position="1"/>
        <end position="12"/>
    </location>
</feature>
<keyword evidence="2" id="KW-0597">Phosphoprotein</keyword>
<dbReference type="GO" id="GO:0010467">
    <property type="term" value="P:gene expression"/>
    <property type="evidence" value="ECO:0007669"/>
    <property type="project" value="UniProtKB-ARBA"/>
</dbReference>
<dbReference type="PANTHER" id="PTHR14978:SF0">
    <property type="entry name" value="BETA-CATENIN-LIKE PROTEIN 1"/>
    <property type="match status" value="1"/>
</dbReference>
<feature type="compositionally biased region" description="Basic and acidic residues" evidence="10">
    <location>
        <begin position="35"/>
        <end position="61"/>
    </location>
</feature>
<dbReference type="InterPro" id="IPR013180">
    <property type="entry name" value="CTNNBL1_N"/>
</dbReference>
<feature type="non-terminal residue" evidence="12">
    <location>
        <position position="1"/>
    </location>
</feature>
<evidence type="ECO:0000256" key="1">
    <source>
        <dbReference type="ARBA" id="ARBA00004123"/>
    </source>
</evidence>
<dbReference type="AlphaFoldDB" id="A0A315VX75"/>
<evidence type="ECO:0000256" key="5">
    <source>
        <dbReference type="ARBA" id="ARBA00023242"/>
    </source>
</evidence>
<feature type="domain" description="Beta-catenin-like protein 1 N-terminal" evidence="11">
    <location>
        <begin position="58"/>
        <end position="153"/>
    </location>
</feature>
<evidence type="ECO:0000256" key="8">
    <source>
        <dbReference type="ARBA" id="ARBA00070106"/>
    </source>
</evidence>
<proteinExistence type="predicted"/>
<keyword evidence="4" id="KW-0175">Coiled coil</keyword>
<dbReference type="GO" id="GO:0005681">
    <property type="term" value="C:spliceosomal complex"/>
    <property type="evidence" value="ECO:0007669"/>
    <property type="project" value="TreeGrafter"/>
</dbReference>
<evidence type="ECO:0000256" key="7">
    <source>
        <dbReference type="ARBA" id="ARBA00061776"/>
    </source>
</evidence>
<gene>
    <name evidence="12" type="ORF">CCH79_00017967</name>
</gene>
<reference evidence="12 13" key="1">
    <citation type="journal article" date="2018" name="G3 (Bethesda)">
        <title>A High-Quality Reference Genome for the Invasive Mosquitofish Gambusia affinis Using a Chicago Library.</title>
        <authorList>
            <person name="Hoffberg S.L."/>
            <person name="Troendle N.J."/>
            <person name="Glenn T.C."/>
            <person name="Mahmud O."/>
            <person name="Louha S."/>
            <person name="Chalopin D."/>
            <person name="Bennetzen J.L."/>
            <person name="Mauricio R."/>
        </authorList>
    </citation>
    <scope>NUCLEOTIDE SEQUENCE [LARGE SCALE GENOMIC DNA]</scope>
    <source>
        <strain evidence="12">NE01/NJP1002.9</strain>
        <tissue evidence="12">Muscle</tissue>
    </source>
</reference>
<comment type="subcellular location">
    <subcellularLocation>
        <location evidence="1">Nucleus</location>
    </subcellularLocation>
</comment>
<dbReference type="SMART" id="SM01156">
    <property type="entry name" value="DUF1716"/>
    <property type="match status" value="1"/>
</dbReference>
<sequence>PDRGAKRPRGEDGGAAGGDDNSRGGKQQKGVGPREAARFREVGGGEGGAEMKETEEPTGDRKMILEKLMDQDGEEPEAEPVDESSVKKMILTFEKRSYKNQELRIKFPDNPEKFMESELDLNDIIQEMHVIATMPDLYHLLVELNALTDIDTLHESEEGAEVLIDALLEGQVVALLVQNMERLDEQVKEEADGIYNTLAITENMAEFRPGLCTEAAQQGLMQWLLKRIKAKMPFDANKLYCSEILAILLQNNDTTRELLGEMDGIDVLLQQLSVFKRHNPNTAEEQEMMENLFDALCSCLMLSSNRDRFLKGEGLQLMNLMLREKKMSRTSALKVLDHAMIGPEGADNCHKFVDVLGLRTIFPLFMKTPKKMKKTGTSEKEHEGQSVITECGSTNMISFTRAAAGCKAAAGCDLFKQHDPLATRFIMLRLAPSSTCRFDVSPISTDFPVCAPEPLILE</sequence>
<dbReference type="EMBL" id="NHOQ01000938">
    <property type="protein sequence ID" value="PWA28165.1"/>
    <property type="molecule type" value="Genomic_DNA"/>
</dbReference>
<evidence type="ECO:0000256" key="10">
    <source>
        <dbReference type="SAM" id="MobiDB-lite"/>
    </source>
</evidence>
<keyword evidence="3" id="KW-0677">Repeat</keyword>
<evidence type="ECO:0000256" key="9">
    <source>
        <dbReference type="ARBA" id="ARBA00083862"/>
    </source>
</evidence>
<accession>A0A315VX75</accession>
<dbReference type="SUPFAM" id="SSF48371">
    <property type="entry name" value="ARM repeat"/>
    <property type="match status" value="1"/>
</dbReference>
<evidence type="ECO:0000313" key="13">
    <source>
        <dbReference type="Proteomes" id="UP000250572"/>
    </source>
</evidence>
<feature type="region of interest" description="Disordered" evidence="10">
    <location>
        <begin position="1"/>
        <end position="61"/>
    </location>
</feature>
<name>A0A315VX75_GAMAF</name>
<evidence type="ECO:0000256" key="2">
    <source>
        <dbReference type="ARBA" id="ARBA00022553"/>
    </source>
</evidence>
<evidence type="ECO:0000256" key="6">
    <source>
        <dbReference type="ARBA" id="ARBA00058456"/>
    </source>
</evidence>
<comment type="subunit">
    <text evidence="7">Component of the PRP19-CDC5L splicing complex composed of a core complex comprising a homotetramer of PRPF19, CDC5L, PLRG1 and BCAS2, and at least three less stably associated proteins CTNNBL1, CWC15 and HSPA8. Interacts directly with CWC15 and CDC5L in the complex. Interacts with AICDA; the interaction is important for the antibody diversification activity of AICDA. Interacts with PRPF31 (via its NLS). Interacts (via its N-terminal NLS) with KPNA1 and KPNA2.</text>
</comment>
<keyword evidence="5" id="KW-0539">Nucleus</keyword>
<dbReference type="Gene3D" id="1.25.10.10">
    <property type="entry name" value="Leucine-rich Repeat Variant"/>
    <property type="match status" value="1"/>
</dbReference>
<evidence type="ECO:0000256" key="4">
    <source>
        <dbReference type="ARBA" id="ARBA00023054"/>
    </source>
</evidence>
<dbReference type="InterPro" id="IPR011989">
    <property type="entry name" value="ARM-like"/>
</dbReference>
<comment type="caution">
    <text evidence="12">The sequence shown here is derived from an EMBL/GenBank/DDBJ whole genome shotgun (WGS) entry which is preliminary data.</text>
</comment>
<dbReference type="FunFam" id="1.25.10.10:FF:001136">
    <property type="entry name" value="Beta-catenin-like protein 1"/>
    <property type="match status" value="1"/>
</dbReference>
<evidence type="ECO:0000313" key="12">
    <source>
        <dbReference type="EMBL" id="PWA28165.1"/>
    </source>
</evidence>
<comment type="function">
    <text evidence="6">Component of the PRP19-CDC5L complex that forms an integral part of the spliceosome and is required for activating pre-mRNA splicing. Participates in AID/AICDA-mediated somatic hypermutation (SHM) and class-switch recombination (CSR), 2 processes resulting in the production of high-affinity, mutated isotype-switched antibodies.</text>
</comment>
<dbReference type="Pfam" id="PF08216">
    <property type="entry name" value="CTNNBL"/>
    <property type="match status" value="1"/>
</dbReference>
<keyword evidence="13" id="KW-1185">Reference proteome</keyword>
<organism evidence="12 13">
    <name type="scientific">Gambusia affinis</name>
    <name type="common">Western mosquitofish</name>
    <name type="synonym">Heterandria affinis</name>
    <dbReference type="NCBI Taxonomy" id="33528"/>
    <lineage>
        <taxon>Eukaryota</taxon>
        <taxon>Metazoa</taxon>
        <taxon>Chordata</taxon>
        <taxon>Craniata</taxon>
        <taxon>Vertebrata</taxon>
        <taxon>Euteleostomi</taxon>
        <taxon>Actinopterygii</taxon>
        <taxon>Neopterygii</taxon>
        <taxon>Teleostei</taxon>
        <taxon>Neoteleostei</taxon>
        <taxon>Acanthomorphata</taxon>
        <taxon>Ovalentaria</taxon>
        <taxon>Atherinomorphae</taxon>
        <taxon>Cyprinodontiformes</taxon>
        <taxon>Poeciliidae</taxon>
        <taxon>Poeciliinae</taxon>
        <taxon>Gambusia</taxon>
    </lineage>
</organism>